<dbReference type="EMBL" id="HF951689">
    <property type="protein sequence ID" value="CCW34091.1"/>
    <property type="molecule type" value="Genomic_DNA"/>
</dbReference>
<dbReference type="Gene3D" id="2.60.120.620">
    <property type="entry name" value="q2cbj1_9rhob like domain"/>
    <property type="match status" value="1"/>
</dbReference>
<dbReference type="KEGG" id="ccz:CCALI_00254"/>
<dbReference type="InterPro" id="IPR008775">
    <property type="entry name" value="Phytyl_CoA_dOase-like"/>
</dbReference>
<dbReference type="PANTHER" id="PTHR37563:SF2">
    <property type="entry name" value="PHYTANOYL-COA DIOXYGENASE FAMILY PROTEIN (AFU_ORTHOLOGUE AFUA_2G03330)"/>
    <property type="match status" value="1"/>
</dbReference>
<organism evidence="1 2">
    <name type="scientific">Chthonomonas calidirosea (strain DSM 23976 / ICMP 18418 / T49)</name>
    <dbReference type="NCBI Taxonomy" id="1303518"/>
    <lineage>
        <taxon>Bacteria</taxon>
        <taxon>Bacillati</taxon>
        <taxon>Armatimonadota</taxon>
        <taxon>Chthonomonadia</taxon>
        <taxon>Chthonomonadales</taxon>
        <taxon>Chthonomonadaceae</taxon>
        <taxon>Chthonomonas</taxon>
    </lineage>
</organism>
<dbReference type="SUPFAM" id="SSF51197">
    <property type="entry name" value="Clavaminate synthase-like"/>
    <property type="match status" value="1"/>
</dbReference>
<dbReference type="GO" id="GO:0016706">
    <property type="term" value="F:2-oxoglutarate-dependent dioxygenase activity"/>
    <property type="evidence" value="ECO:0007669"/>
    <property type="project" value="UniProtKB-ARBA"/>
</dbReference>
<sequence length="265" mass="29694">MQLHTLEIEEDVLSACSAQSVLQHFYDAGLVAISGLYTPQQIAQLEMAFQKALEQHIQAHGGLEQLNKRAFGKNHIGFFPPLLPPFSNVEFVAHPHLIPLLESLLGADFICCFYHTNTAYPGSEFQPVHRDHPPLFGTSLPVPHLPTHMVLNVPLCDFTEENGSTEVWPGTHLIVDSPAQATVSLETRAAAMPSIRMNVPAGTAVLRDLRTWHRGMPNRSARPRAMLAIVYQRACTHAEPVVIPKTTWDSWPQRVRQIFRRNHVE</sequence>
<dbReference type="OrthoDB" id="9796766at2"/>
<dbReference type="InterPro" id="IPR051961">
    <property type="entry name" value="Fungal_Metabolite_Diox"/>
</dbReference>
<proteinExistence type="predicted"/>
<dbReference type="InParanoid" id="S0ESB0"/>
<dbReference type="PANTHER" id="PTHR37563">
    <property type="entry name" value="PHYTANOYL-COA DIOXYGENASE FAMILY PROTEIN (AFU_ORTHOLOGUE AFUA_2G03330)"/>
    <property type="match status" value="1"/>
</dbReference>
<keyword evidence="2" id="KW-1185">Reference proteome</keyword>
<dbReference type="Proteomes" id="UP000014227">
    <property type="component" value="Chromosome I"/>
</dbReference>
<evidence type="ECO:0000313" key="1">
    <source>
        <dbReference type="EMBL" id="CCW34091.1"/>
    </source>
</evidence>
<dbReference type="AlphaFoldDB" id="S0ESB0"/>
<dbReference type="PATRIC" id="fig|1303518.3.peg.257"/>
<dbReference type="HOGENOM" id="CLU_087927_0_0_0"/>
<evidence type="ECO:0000313" key="2">
    <source>
        <dbReference type="Proteomes" id="UP000014227"/>
    </source>
</evidence>
<dbReference type="Pfam" id="PF05721">
    <property type="entry name" value="PhyH"/>
    <property type="match status" value="1"/>
</dbReference>
<gene>
    <name evidence="1" type="ORF">CCALI_00254</name>
</gene>
<reference evidence="2" key="1">
    <citation type="submission" date="2013-03" db="EMBL/GenBank/DDBJ databases">
        <title>Genome sequence of Chthonomonas calidirosea, the first sequenced genome from the Armatimonadetes phylum (formally candidate division OP10).</title>
        <authorList>
            <person name="Lee K.C.Y."/>
            <person name="Morgan X.C."/>
            <person name="Dunfield P.F."/>
            <person name="Tamas I."/>
            <person name="Houghton K.M."/>
            <person name="Vyssotski M."/>
            <person name="Ryan J.L.J."/>
            <person name="Lagutin K."/>
            <person name="McDonald I.R."/>
            <person name="Stott M.B."/>
        </authorList>
    </citation>
    <scope>NUCLEOTIDE SEQUENCE [LARGE SCALE GENOMIC DNA]</scope>
    <source>
        <strain evidence="2">DSM 23976 / ICMP 18418 / T49</strain>
    </source>
</reference>
<dbReference type="eggNOG" id="COG5285">
    <property type="taxonomic scope" value="Bacteria"/>
</dbReference>
<accession>S0ESB0</accession>
<dbReference type="RefSeq" id="WP_016481655.1">
    <property type="nucleotide sequence ID" value="NC_021487.1"/>
</dbReference>
<protein>
    <submittedName>
        <fullName evidence="1">Protein involved in biosynthesis of mitomycin antibiotics/polyketide fumonisin</fullName>
    </submittedName>
</protein>
<name>S0ESB0_CHTCT</name>
<dbReference type="STRING" id="454171.CP488_00903"/>